<evidence type="ECO:0000256" key="4">
    <source>
        <dbReference type="SAM" id="Coils"/>
    </source>
</evidence>
<evidence type="ECO:0000313" key="6">
    <source>
        <dbReference type="EMBL" id="RVW06167.1"/>
    </source>
</evidence>
<feature type="domain" description="Rad50/SbcC-type AAA" evidence="5">
    <location>
        <begin position="5"/>
        <end position="181"/>
    </location>
</feature>
<dbReference type="Pfam" id="PF13558">
    <property type="entry name" value="SbcC_Walker_B"/>
    <property type="match status" value="1"/>
</dbReference>
<dbReference type="PANTHER" id="PTHR32114">
    <property type="entry name" value="ABC TRANSPORTER ABCH.3"/>
    <property type="match status" value="1"/>
</dbReference>
<comment type="similarity">
    <text evidence="1">Belongs to the SMC family. SbcC subfamily.</text>
</comment>
<dbReference type="Pfam" id="PF13476">
    <property type="entry name" value="AAA_23"/>
    <property type="match status" value="1"/>
</dbReference>
<evidence type="ECO:0000259" key="5">
    <source>
        <dbReference type="Pfam" id="PF13476"/>
    </source>
</evidence>
<comment type="caution">
    <text evidence="6">The sequence shown here is derived from an EMBL/GenBank/DDBJ whole genome shotgun (WGS) entry which is preliminary data.</text>
</comment>
<keyword evidence="7" id="KW-1185">Reference proteome</keyword>
<evidence type="ECO:0000256" key="2">
    <source>
        <dbReference type="ARBA" id="ARBA00011322"/>
    </source>
</evidence>
<dbReference type="Proteomes" id="UP000284333">
    <property type="component" value="Unassembled WGS sequence"/>
</dbReference>
<dbReference type="OrthoDB" id="9795626at2"/>
<feature type="coiled-coil region" evidence="4">
    <location>
        <begin position="264"/>
        <end position="291"/>
    </location>
</feature>
<organism evidence="6 7">
    <name type="scientific">Rhodococcus spongiicola</name>
    <dbReference type="NCBI Taxonomy" id="2487352"/>
    <lineage>
        <taxon>Bacteria</taxon>
        <taxon>Bacillati</taxon>
        <taxon>Actinomycetota</taxon>
        <taxon>Actinomycetes</taxon>
        <taxon>Mycobacteriales</taxon>
        <taxon>Nocardiaceae</taxon>
        <taxon>Rhodococcus</taxon>
    </lineage>
</organism>
<evidence type="ECO:0000256" key="3">
    <source>
        <dbReference type="ARBA" id="ARBA00013368"/>
    </source>
</evidence>
<dbReference type="EMBL" id="RKLN01000001">
    <property type="protein sequence ID" value="RVW06167.1"/>
    <property type="molecule type" value="Genomic_DNA"/>
</dbReference>
<gene>
    <name evidence="6" type="ORF">EF834_01525</name>
</gene>
<name>A0A3S3AEG9_9NOCA</name>
<dbReference type="InterPro" id="IPR027417">
    <property type="entry name" value="P-loop_NTPase"/>
</dbReference>
<evidence type="ECO:0000313" key="7">
    <source>
        <dbReference type="Proteomes" id="UP000284333"/>
    </source>
</evidence>
<sequence length="993" mass="106056">MRLHRLEVTAFGPFAGTVEVDFDDLGADGLFLLHGQTGAGKTTILDAVAFALYGTVPGARKEGKRLLSDHAPAGSVPTVTLEATIGGRSMRITRSPEYERPKKRGAGTLTENAKATLTWLGGNGEHLSRIPDIAREVERLLGMTSDQFFQVVLLPQGEFARFLRADNEERGKLLEKLFDTTRFKSVEDWFVDERRKSAAQVDENRKRVDMLVARVSTAAGMEAGADGDPLGWARRLFDQAVETAELTATELTRVRAADETARAAAAESRRVRELQLRRERARAELAELEAGASERDSLAAEADRAALAAVVAAAASDADSAASGAESALADARTVSGRLTASEHGSNLVAQLSWPQTEADRDAIRTQAGEWSAEVVRLDSLLAEAREMERLARDLAAMRLRSADLTRRADELATARDRWPEELATAEDAARRAEQAQTSVPTLEETAARAADAAAAADELVSATTVLEERRRTVAGARDRHQNARDRLLDLRERRIAGMAAELAAQLVDGEKCAVCGSLDHPAPARPEDATVTKDDEEAARGEEQHAAAALEAETALLSQQERVVELLSGRSGGGDHAELRRRSEDAAAAVEHARSVAAGLARATASVDELRSRGAELDQQSRATDTERTALDTRIESSDEQVAALQARMLAAAGGDRSVQARRDRFGDLATQAAQLLDTRDRAAMLDATARNLDGRARAAATDAGFESLAEARAAIRSASRLGQIEEVLTAARDRAAGARAVLAEPDVVAVAELDPVDTSVPETLAREAASAVEVAAASAAEAETRRGNLERLVSQLEQTMTALGPVLATHEELAGLAEVVAGRGQNSRKMSLRSYVLASRLEEVAMSASVRLRRMSAGRYEFVHSDEAGSRGRRGGLGLDIRDDYTGVVRSAKTLSGGESFLASLSLALGLADVVAAESGGVVLDTMFIDEGFGTLDADTLDLAMGVLDELRAGGRVVGIVSHVDEMRQRIPSRLHVVRGRTGSTLEMIAS</sequence>
<dbReference type="InterPro" id="IPR038729">
    <property type="entry name" value="Rad50/SbcC_AAA"/>
</dbReference>
<proteinExistence type="inferred from homology"/>
<keyword evidence="4" id="KW-0175">Coiled coil</keyword>
<dbReference type="GO" id="GO:0016887">
    <property type="term" value="F:ATP hydrolysis activity"/>
    <property type="evidence" value="ECO:0007669"/>
    <property type="project" value="InterPro"/>
</dbReference>
<protein>
    <recommendedName>
        <fullName evidence="3">Nuclease SbcCD subunit C</fullName>
    </recommendedName>
</protein>
<dbReference type="PANTHER" id="PTHR32114:SF2">
    <property type="entry name" value="ABC TRANSPORTER ABCH.3"/>
    <property type="match status" value="1"/>
</dbReference>
<feature type="coiled-coil region" evidence="4">
    <location>
        <begin position="378"/>
        <end position="408"/>
    </location>
</feature>
<dbReference type="Gene3D" id="3.40.50.300">
    <property type="entry name" value="P-loop containing nucleotide triphosphate hydrolases"/>
    <property type="match status" value="2"/>
</dbReference>
<feature type="coiled-coil region" evidence="4">
    <location>
        <begin position="467"/>
        <end position="494"/>
    </location>
</feature>
<dbReference type="SUPFAM" id="SSF52540">
    <property type="entry name" value="P-loop containing nucleoside triphosphate hydrolases"/>
    <property type="match status" value="1"/>
</dbReference>
<comment type="subunit">
    <text evidence="2">Heterodimer of SbcC and SbcD.</text>
</comment>
<dbReference type="RefSeq" id="WP_127944980.1">
    <property type="nucleotide sequence ID" value="NZ_RKLN01000001.1"/>
</dbReference>
<accession>A0A3S3AEG9</accession>
<dbReference type="GO" id="GO:0006302">
    <property type="term" value="P:double-strand break repair"/>
    <property type="evidence" value="ECO:0007669"/>
    <property type="project" value="InterPro"/>
</dbReference>
<evidence type="ECO:0000256" key="1">
    <source>
        <dbReference type="ARBA" id="ARBA00006930"/>
    </source>
</evidence>
<dbReference type="AlphaFoldDB" id="A0A3S3AEG9"/>
<reference evidence="6 7" key="1">
    <citation type="submission" date="2018-11" db="EMBL/GenBank/DDBJ databases">
        <title>Rhodococcus spongicola sp. nov. and Rhodococcus xishaensis sp. nov. from marine sponges.</title>
        <authorList>
            <person name="Li L."/>
            <person name="Lin H.W."/>
        </authorList>
    </citation>
    <scope>NUCLEOTIDE SEQUENCE [LARGE SCALE GENOMIC DNA]</scope>
    <source>
        <strain evidence="6 7">LHW50502</strain>
    </source>
</reference>